<feature type="transmembrane region" description="Helical" evidence="6">
    <location>
        <begin position="20"/>
        <end position="38"/>
    </location>
</feature>
<keyword evidence="3 6" id="KW-0812">Transmembrane</keyword>
<proteinExistence type="predicted"/>
<dbReference type="SUPFAM" id="SSF81342">
    <property type="entry name" value="Transmembrane di-heme cytochromes"/>
    <property type="match status" value="1"/>
</dbReference>
<evidence type="ECO:0000256" key="3">
    <source>
        <dbReference type="ARBA" id="ARBA00022692"/>
    </source>
</evidence>
<dbReference type="Proteomes" id="UP001626536">
    <property type="component" value="Chromosome"/>
</dbReference>
<dbReference type="InterPro" id="IPR051542">
    <property type="entry name" value="Hydrogenase_cytochrome"/>
</dbReference>
<keyword evidence="2" id="KW-1003">Cell membrane</keyword>
<sequence length="217" mass="22617">MTVRETPSTTSAVAVWDPVVRFGHWALVLAFAIAYFSAEEEKDGPDALHVWSGYVVAGIVILRVLWGFVGSQHARFSDFVRPPADALRYLGGLARGRAPRYLGHSPAGAAMAIALLTLLAATTLTGLIAYGELGRGPLASLGGPVAPAPAGTAQSGPASADQRARLKESAIGEIHETLANITLALIGLHVVGVIGASIAHRENLIAAMITGRKRAEN</sequence>
<evidence type="ECO:0000256" key="5">
    <source>
        <dbReference type="ARBA" id="ARBA00023136"/>
    </source>
</evidence>
<dbReference type="InterPro" id="IPR016174">
    <property type="entry name" value="Di-haem_cyt_TM"/>
</dbReference>
<accession>A0ABZ0HTU8</accession>
<dbReference type="PANTHER" id="PTHR30485">
    <property type="entry name" value="NI/FE-HYDROGENASE 1 B-TYPE CYTOCHROME SUBUNIT"/>
    <property type="match status" value="1"/>
</dbReference>
<evidence type="ECO:0000313" key="8">
    <source>
        <dbReference type="EMBL" id="WOJ90340.1"/>
    </source>
</evidence>
<evidence type="ECO:0000256" key="2">
    <source>
        <dbReference type="ARBA" id="ARBA00022475"/>
    </source>
</evidence>
<evidence type="ECO:0000256" key="6">
    <source>
        <dbReference type="SAM" id="Phobius"/>
    </source>
</evidence>
<dbReference type="Gene3D" id="1.20.950.20">
    <property type="entry name" value="Transmembrane di-heme cytochromes, Chain C"/>
    <property type="match status" value="1"/>
</dbReference>
<dbReference type="PANTHER" id="PTHR30485:SF2">
    <property type="entry name" value="BLL0597 PROTEIN"/>
    <property type="match status" value="1"/>
</dbReference>
<protein>
    <submittedName>
        <fullName evidence="8">Cytochrome b/b6 domain-containing protein</fullName>
    </submittedName>
</protein>
<organism evidence="8 9">
    <name type="scientific">Methylocapsa polymorpha</name>
    <dbReference type="NCBI Taxonomy" id="3080828"/>
    <lineage>
        <taxon>Bacteria</taxon>
        <taxon>Pseudomonadati</taxon>
        <taxon>Pseudomonadota</taxon>
        <taxon>Alphaproteobacteria</taxon>
        <taxon>Hyphomicrobiales</taxon>
        <taxon>Beijerinckiaceae</taxon>
        <taxon>Methylocapsa</taxon>
    </lineage>
</organism>
<feature type="transmembrane region" description="Helical" evidence="6">
    <location>
        <begin position="50"/>
        <end position="69"/>
    </location>
</feature>
<feature type="transmembrane region" description="Helical" evidence="6">
    <location>
        <begin position="109"/>
        <end position="130"/>
    </location>
</feature>
<keyword evidence="5 6" id="KW-0472">Membrane</keyword>
<dbReference type="EMBL" id="CP136862">
    <property type="protein sequence ID" value="WOJ90340.1"/>
    <property type="molecule type" value="Genomic_DNA"/>
</dbReference>
<comment type="subcellular location">
    <subcellularLocation>
        <location evidence="1">Cell membrane</location>
        <topology evidence="1">Multi-pass membrane protein</topology>
    </subcellularLocation>
</comment>
<evidence type="ECO:0000259" key="7">
    <source>
        <dbReference type="Pfam" id="PF01292"/>
    </source>
</evidence>
<gene>
    <name evidence="8" type="ORF">RZS28_03300</name>
</gene>
<evidence type="ECO:0000256" key="4">
    <source>
        <dbReference type="ARBA" id="ARBA00022989"/>
    </source>
</evidence>
<name>A0ABZ0HTU8_9HYPH</name>
<dbReference type="InterPro" id="IPR011577">
    <property type="entry name" value="Cyt_b561_bac/Ni-Hgenase"/>
</dbReference>
<feature type="domain" description="Cytochrome b561 bacterial/Ni-hydrogenase" evidence="7">
    <location>
        <begin position="15"/>
        <end position="211"/>
    </location>
</feature>
<dbReference type="RefSeq" id="WP_407339787.1">
    <property type="nucleotide sequence ID" value="NZ_CP136862.1"/>
</dbReference>
<keyword evidence="9" id="KW-1185">Reference proteome</keyword>
<reference evidence="8 9" key="1">
    <citation type="submission" date="2023-10" db="EMBL/GenBank/DDBJ databases">
        <title>Novel methanotroph of the genus Methylocapsa from a subarctic wetland.</title>
        <authorList>
            <person name="Belova S.E."/>
            <person name="Oshkin I.Y."/>
            <person name="Miroshnikov K."/>
            <person name="Dedysh S.N."/>
        </authorList>
    </citation>
    <scope>NUCLEOTIDE SEQUENCE [LARGE SCALE GENOMIC DNA]</scope>
    <source>
        <strain evidence="8 9">RX1</strain>
    </source>
</reference>
<keyword evidence="4 6" id="KW-1133">Transmembrane helix</keyword>
<dbReference type="Pfam" id="PF01292">
    <property type="entry name" value="Ni_hydr_CYTB"/>
    <property type="match status" value="1"/>
</dbReference>
<evidence type="ECO:0000256" key="1">
    <source>
        <dbReference type="ARBA" id="ARBA00004651"/>
    </source>
</evidence>
<evidence type="ECO:0000313" key="9">
    <source>
        <dbReference type="Proteomes" id="UP001626536"/>
    </source>
</evidence>